<proteinExistence type="predicted"/>
<gene>
    <name evidence="1" type="ORF">ACAT0790_LOCUS2990</name>
</gene>
<organism evidence="1">
    <name type="scientific">Alexandrium catenella</name>
    <name type="common">Red tide dinoflagellate</name>
    <name type="synonym">Gonyaulax catenella</name>
    <dbReference type="NCBI Taxonomy" id="2925"/>
    <lineage>
        <taxon>Eukaryota</taxon>
        <taxon>Sar</taxon>
        <taxon>Alveolata</taxon>
        <taxon>Dinophyceae</taxon>
        <taxon>Gonyaulacales</taxon>
        <taxon>Pyrocystaceae</taxon>
        <taxon>Alexandrium</taxon>
    </lineage>
</organism>
<dbReference type="AlphaFoldDB" id="A0A7S1L0Q9"/>
<evidence type="ECO:0000313" key="1">
    <source>
        <dbReference type="EMBL" id="CAD9091437.1"/>
    </source>
</evidence>
<accession>A0A7S1L0Q9</accession>
<dbReference type="EMBL" id="HBGE01004925">
    <property type="protein sequence ID" value="CAD9091437.1"/>
    <property type="molecule type" value="Transcribed_RNA"/>
</dbReference>
<name>A0A7S1L0Q9_ALECA</name>
<protein>
    <submittedName>
        <fullName evidence="1">Uncharacterized protein</fullName>
    </submittedName>
</protein>
<reference evidence="1" key="1">
    <citation type="submission" date="2021-01" db="EMBL/GenBank/DDBJ databases">
        <authorList>
            <person name="Corre E."/>
            <person name="Pelletier E."/>
            <person name="Niang G."/>
            <person name="Scheremetjew M."/>
            <person name="Finn R."/>
            <person name="Kale V."/>
            <person name="Holt S."/>
            <person name="Cochrane G."/>
            <person name="Meng A."/>
            <person name="Brown T."/>
            <person name="Cohen L."/>
        </authorList>
    </citation>
    <scope>NUCLEOTIDE SEQUENCE</scope>
    <source>
        <strain evidence="1">OF101</strain>
    </source>
</reference>
<sequence length="213" mass="24663">MEIKKADNLGPGGLKVTQYYLDCTNEQCGSHDVNEDGVPVHAARHDASSKLLNLLKASQNSTEHERARAVRLLDREKRKCKEIADNAAAPEPERKKARKALTLLEDEERKGRLPASEAAMQAQVCQERFVRQGREWARLVQEAAPVPQLQHQIVAQHQGWQKDYACFMNQQEKGSGWDNWLRRWDDIQRQFALQTRHLMMSYQQWYGGPRCWQ</sequence>